<dbReference type="GO" id="GO:0032259">
    <property type="term" value="P:methylation"/>
    <property type="evidence" value="ECO:0007669"/>
    <property type="project" value="UniProtKB-KW"/>
</dbReference>
<gene>
    <name evidence="3" type="ORF">SPIRO4BDMA_50169</name>
</gene>
<organism evidence="3">
    <name type="scientific">uncultured spirochete</name>
    <dbReference type="NCBI Taxonomy" id="156406"/>
    <lineage>
        <taxon>Bacteria</taxon>
        <taxon>Pseudomonadati</taxon>
        <taxon>Spirochaetota</taxon>
        <taxon>Spirochaetia</taxon>
        <taxon>Spirochaetales</taxon>
        <taxon>environmental samples</taxon>
    </lineage>
</organism>
<protein>
    <submittedName>
        <fullName evidence="3">Methylated-DNA-(Protein)-cysteine S-methyltransferase DNA binding (Modular protein)</fullName>
    </submittedName>
</protein>
<feature type="domain" description="Methylated-DNA-[protein]-cysteine S-methyltransferase DNA binding" evidence="2">
    <location>
        <begin position="43"/>
        <end position="124"/>
    </location>
</feature>
<proteinExistence type="predicted"/>
<evidence type="ECO:0000313" key="3">
    <source>
        <dbReference type="EMBL" id="SLM18654.1"/>
    </source>
</evidence>
<accession>A0A3P3XR46</accession>
<keyword evidence="3" id="KW-0808">Transferase</keyword>
<dbReference type="AlphaFoldDB" id="A0A3P3XR46"/>
<dbReference type="CDD" id="cd06445">
    <property type="entry name" value="ATase"/>
    <property type="match status" value="1"/>
</dbReference>
<dbReference type="PANTHER" id="PTHR42942">
    <property type="entry name" value="6-O-METHYLGUANINE DNA METHYLTRANSFERASE"/>
    <property type="match status" value="1"/>
</dbReference>
<keyword evidence="3" id="KW-0489">Methyltransferase</keyword>
<dbReference type="InterPro" id="IPR036388">
    <property type="entry name" value="WH-like_DNA-bd_sf"/>
</dbReference>
<reference evidence="3" key="1">
    <citation type="submission" date="2017-02" db="EMBL/GenBank/DDBJ databases">
        <authorList>
            <person name="Regsiter A."/>
            <person name="William W."/>
        </authorList>
    </citation>
    <scope>NUCLEOTIDE SEQUENCE</scope>
    <source>
        <strain evidence="3">BdmA 4</strain>
    </source>
</reference>
<dbReference type="InterPro" id="IPR052520">
    <property type="entry name" value="ATL_DNA_repair"/>
</dbReference>
<dbReference type="Pfam" id="PF01035">
    <property type="entry name" value="DNA_binding_1"/>
    <property type="match status" value="1"/>
</dbReference>
<keyword evidence="1" id="KW-0227">DNA damage</keyword>
<dbReference type="Gene3D" id="1.10.10.10">
    <property type="entry name" value="Winged helix-like DNA-binding domain superfamily/Winged helix DNA-binding domain"/>
    <property type="match status" value="1"/>
</dbReference>
<dbReference type="PANTHER" id="PTHR42942:SF1">
    <property type="entry name" value="ALKYLTRANSFERASE-LIKE PROTEIN 1"/>
    <property type="match status" value="1"/>
</dbReference>
<evidence type="ECO:0000256" key="1">
    <source>
        <dbReference type="ARBA" id="ARBA00022763"/>
    </source>
</evidence>
<evidence type="ECO:0000259" key="2">
    <source>
        <dbReference type="Pfam" id="PF01035"/>
    </source>
</evidence>
<sequence length="144" mass="15705">MGTLYRKKVFRVRGPRGRRKPSGVSVRPPAACYTTVMPSEQTLRIIRAIRAVPPGKVASYGQIAVIAGHLRGAGGARDVVRILVSMSEKENLPWWRIVRKDGTIALSPGDGAELQHALLVREKVRFDASGKVVAACFWGGRSET</sequence>
<dbReference type="InterPro" id="IPR036217">
    <property type="entry name" value="MethylDNA_cys_MeTrfase_DNAb"/>
</dbReference>
<dbReference type="InterPro" id="IPR014048">
    <property type="entry name" value="MethylDNA_cys_MeTrfase_DNA-bd"/>
</dbReference>
<dbReference type="SUPFAM" id="SSF46767">
    <property type="entry name" value="Methylated DNA-protein cysteine methyltransferase, C-terminal domain"/>
    <property type="match status" value="1"/>
</dbReference>
<name>A0A3P3XR46_9SPIR</name>
<dbReference type="EMBL" id="FWDO01000005">
    <property type="protein sequence ID" value="SLM18654.1"/>
    <property type="molecule type" value="Genomic_DNA"/>
</dbReference>
<dbReference type="GO" id="GO:0008168">
    <property type="term" value="F:methyltransferase activity"/>
    <property type="evidence" value="ECO:0007669"/>
    <property type="project" value="UniProtKB-KW"/>
</dbReference>
<dbReference type="GO" id="GO:0006281">
    <property type="term" value="P:DNA repair"/>
    <property type="evidence" value="ECO:0007669"/>
    <property type="project" value="InterPro"/>
</dbReference>